<dbReference type="SUPFAM" id="SSF52540">
    <property type="entry name" value="P-loop containing nucleoside triphosphate hydrolases"/>
    <property type="match status" value="1"/>
</dbReference>
<feature type="binding site" evidence="1">
    <location>
        <begin position="128"/>
        <end position="135"/>
    </location>
    <ligand>
        <name>ATP</name>
        <dbReference type="ChEBI" id="CHEBI:30616"/>
    </ligand>
</feature>
<sequence length="279" mass="27997">MHAAAIPDELVELSAELEALGGGDTRVGEATVFCRVRPVERASEAPIVTVGSSGSHMLVRDPRTSDTTPAAHAVRRFRISPGGAIGGAAALAAPVGRGATQSDVAASVGREALEWWLAGFNASVIAHGQTGAGKTYSLYGPAAAVYAESVPPDAMGLVPRLLGRVYEAIEAAATSEDGAPRLSLGVSCFEVRHASVVDLLAPEQRGGGGGGGGGGGCAADDFVAVSAPELSDALSLLATAQRRSANWSVAPGGAGGRPMLVATAGRASVVPRLTLVRDV</sequence>
<dbReference type="GO" id="GO:0007018">
    <property type="term" value="P:microtubule-based movement"/>
    <property type="evidence" value="ECO:0007669"/>
    <property type="project" value="InterPro"/>
</dbReference>
<dbReference type="AlphaFoldDB" id="A0A7S3T2C8"/>
<dbReference type="InterPro" id="IPR036961">
    <property type="entry name" value="Kinesin_motor_dom_sf"/>
</dbReference>
<dbReference type="GO" id="GO:0005871">
    <property type="term" value="C:kinesin complex"/>
    <property type="evidence" value="ECO:0007669"/>
    <property type="project" value="TreeGrafter"/>
</dbReference>
<dbReference type="GO" id="GO:0005874">
    <property type="term" value="C:microtubule"/>
    <property type="evidence" value="ECO:0007669"/>
    <property type="project" value="TreeGrafter"/>
</dbReference>
<proteinExistence type="inferred from homology"/>
<protein>
    <recommendedName>
        <fullName evidence="2">Kinesin motor domain-containing protein</fullName>
    </recommendedName>
</protein>
<comment type="similarity">
    <text evidence="1">Belongs to the TRAFAC class myosin-kinesin ATPase superfamily. Kinesin family.</text>
</comment>
<accession>A0A7S3T2C8</accession>
<dbReference type="GO" id="GO:0016887">
    <property type="term" value="F:ATP hydrolysis activity"/>
    <property type="evidence" value="ECO:0007669"/>
    <property type="project" value="TreeGrafter"/>
</dbReference>
<dbReference type="Pfam" id="PF00225">
    <property type="entry name" value="Kinesin"/>
    <property type="match status" value="1"/>
</dbReference>
<dbReference type="InterPro" id="IPR027640">
    <property type="entry name" value="Kinesin-like_fam"/>
</dbReference>
<dbReference type="InterPro" id="IPR001752">
    <property type="entry name" value="Kinesin_motor_dom"/>
</dbReference>
<organism evidence="3">
    <name type="scientific">Emiliania huxleyi</name>
    <name type="common">Coccolithophore</name>
    <name type="synonym">Pontosphaera huxleyi</name>
    <dbReference type="NCBI Taxonomy" id="2903"/>
    <lineage>
        <taxon>Eukaryota</taxon>
        <taxon>Haptista</taxon>
        <taxon>Haptophyta</taxon>
        <taxon>Prymnesiophyceae</taxon>
        <taxon>Isochrysidales</taxon>
        <taxon>Noelaerhabdaceae</taxon>
        <taxon>Emiliania</taxon>
    </lineage>
</organism>
<dbReference type="PANTHER" id="PTHR24115">
    <property type="entry name" value="KINESIN-RELATED"/>
    <property type="match status" value="1"/>
</dbReference>
<dbReference type="GO" id="GO:0003777">
    <property type="term" value="F:microtubule motor activity"/>
    <property type="evidence" value="ECO:0007669"/>
    <property type="project" value="InterPro"/>
</dbReference>
<feature type="domain" description="Kinesin motor" evidence="2">
    <location>
        <begin position="29"/>
        <end position="279"/>
    </location>
</feature>
<dbReference type="InterPro" id="IPR027417">
    <property type="entry name" value="P-loop_NTPase"/>
</dbReference>
<reference evidence="3" key="1">
    <citation type="submission" date="2021-01" db="EMBL/GenBank/DDBJ databases">
        <authorList>
            <person name="Corre E."/>
            <person name="Pelletier E."/>
            <person name="Niang G."/>
            <person name="Scheremetjew M."/>
            <person name="Finn R."/>
            <person name="Kale V."/>
            <person name="Holt S."/>
            <person name="Cochrane G."/>
            <person name="Meng A."/>
            <person name="Brown T."/>
            <person name="Cohen L."/>
        </authorList>
    </citation>
    <scope>NUCLEOTIDE SEQUENCE</scope>
    <source>
        <strain evidence="3">379</strain>
    </source>
</reference>
<dbReference type="PROSITE" id="PS50067">
    <property type="entry name" value="KINESIN_MOTOR_2"/>
    <property type="match status" value="1"/>
</dbReference>
<keyword evidence="1" id="KW-0505">Motor protein</keyword>
<dbReference type="EMBL" id="HBIR01038908">
    <property type="protein sequence ID" value="CAE0570699.1"/>
    <property type="molecule type" value="Transcribed_RNA"/>
</dbReference>
<dbReference type="GO" id="GO:0005524">
    <property type="term" value="F:ATP binding"/>
    <property type="evidence" value="ECO:0007669"/>
    <property type="project" value="UniProtKB-UniRule"/>
</dbReference>
<name>A0A7S3T2C8_EMIHU</name>
<evidence type="ECO:0000259" key="2">
    <source>
        <dbReference type="PROSITE" id="PS50067"/>
    </source>
</evidence>
<keyword evidence="1" id="KW-0547">Nucleotide-binding</keyword>
<evidence type="ECO:0000256" key="1">
    <source>
        <dbReference type="PROSITE-ProRule" id="PRU00283"/>
    </source>
</evidence>
<keyword evidence="1" id="KW-0067">ATP-binding</keyword>
<dbReference type="SMART" id="SM00129">
    <property type="entry name" value="KISc"/>
    <property type="match status" value="1"/>
</dbReference>
<dbReference type="GO" id="GO:0008017">
    <property type="term" value="F:microtubule binding"/>
    <property type="evidence" value="ECO:0007669"/>
    <property type="project" value="InterPro"/>
</dbReference>
<gene>
    <name evidence="3" type="ORF">EHUX00137_LOCUS30338</name>
</gene>
<dbReference type="Gene3D" id="3.40.850.10">
    <property type="entry name" value="Kinesin motor domain"/>
    <property type="match status" value="1"/>
</dbReference>
<evidence type="ECO:0000313" key="3">
    <source>
        <dbReference type="EMBL" id="CAE0570699.1"/>
    </source>
</evidence>